<evidence type="ECO:0000256" key="1">
    <source>
        <dbReference type="SAM" id="MobiDB-lite"/>
    </source>
</evidence>
<feature type="transmembrane region" description="Helical" evidence="2">
    <location>
        <begin position="53"/>
        <end position="70"/>
    </location>
</feature>
<dbReference type="EMBL" id="JALJOQ010000010">
    <property type="protein sequence ID" value="KAK9811962.1"/>
    <property type="molecule type" value="Genomic_DNA"/>
</dbReference>
<name>A0AAW1PVI3_9CHLO</name>
<keyword evidence="2" id="KW-1133">Transmembrane helix</keyword>
<evidence type="ECO:0000313" key="4">
    <source>
        <dbReference type="Proteomes" id="UP001465755"/>
    </source>
</evidence>
<dbReference type="AlphaFoldDB" id="A0AAW1PVI3"/>
<accession>A0AAW1PVI3</accession>
<evidence type="ECO:0000313" key="3">
    <source>
        <dbReference type="EMBL" id="KAK9811962.1"/>
    </source>
</evidence>
<reference evidence="3 4" key="1">
    <citation type="journal article" date="2024" name="Nat. Commun.">
        <title>Phylogenomics reveals the evolutionary origins of lichenization in chlorophyte algae.</title>
        <authorList>
            <person name="Puginier C."/>
            <person name="Libourel C."/>
            <person name="Otte J."/>
            <person name="Skaloud P."/>
            <person name="Haon M."/>
            <person name="Grisel S."/>
            <person name="Petersen M."/>
            <person name="Berrin J.G."/>
            <person name="Delaux P.M."/>
            <person name="Dal Grande F."/>
            <person name="Keller J."/>
        </authorList>
    </citation>
    <scope>NUCLEOTIDE SEQUENCE [LARGE SCALE GENOMIC DNA]</scope>
    <source>
        <strain evidence="3 4">SAG 2036</strain>
    </source>
</reference>
<protein>
    <submittedName>
        <fullName evidence="3">Uncharacterized protein</fullName>
    </submittedName>
</protein>
<feature type="transmembrane region" description="Helical" evidence="2">
    <location>
        <begin position="108"/>
        <end position="126"/>
    </location>
</feature>
<proteinExistence type="predicted"/>
<feature type="region of interest" description="Disordered" evidence="1">
    <location>
        <begin position="418"/>
        <end position="441"/>
    </location>
</feature>
<feature type="transmembrane region" description="Helical" evidence="2">
    <location>
        <begin position="132"/>
        <end position="154"/>
    </location>
</feature>
<gene>
    <name evidence="3" type="ORF">WJX73_003371</name>
</gene>
<comment type="caution">
    <text evidence="3">The sequence shown here is derived from an EMBL/GenBank/DDBJ whole genome shotgun (WGS) entry which is preliminary data.</text>
</comment>
<organism evidence="3 4">
    <name type="scientific">Symbiochloris irregularis</name>
    <dbReference type="NCBI Taxonomy" id="706552"/>
    <lineage>
        <taxon>Eukaryota</taxon>
        <taxon>Viridiplantae</taxon>
        <taxon>Chlorophyta</taxon>
        <taxon>core chlorophytes</taxon>
        <taxon>Trebouxiophyceae</taxon>
        <taxon>Trebouxiales</taxon>
        <taxon>Trebouxiaceae</taxon>
        <taxon>Symbiochloris</taxon>
    </lineage>
</organism>
<keyword evidence="4" id="KW-1185">Reference proteome</keyword>
<feature type="compositionally biased region" description="Acidic residues" evidence="1">
    <location>
        <begin position="426"/>
        <end position="436"/>
    </location>
</feature>
<sequence>MAEFEEYYVDTQTGQSDLPLYEKWFKWTKFAVNWVTICFAYLTLMFFGTHLDSTPALLTVFIIVILLRTAEVAKETIPLFLCGQSFAWVQACCKRKDAAREVDKAEKYLSSLILGPLTAGLAFALYAQHLSIHGLLTVGVVALLDFCMGGYVVYTDEWRKDFHKVRQRPDEFELDDNMDPFEAEEDQIGMLAISSSARASSPKQPSSWDWTASQEAFDAASVKSASGAAAAQEVSKAAFEVCLDCYLSEQERLNKQILPHLGNSALPASDLQRALSIFQIPEKLWPPGVRMAAKISAQERDSPQNLRKLMAEAVKEIEEDIDRKLTWRDWPWSEFNTKWMFTFNAPDKSDTCKEEPYGLIHRVTEFDQPADHSYDEWMEMTDPWCYSKLLSPQEKHELAVAARALHIEVQFHDVGPCGPVGYPDEATADNEPDESNDFSPGIKMVEDEEMCWTVIRLYFKGQDAV</sequence>
<feature type="transmembrane region" description="Helical" evidence="2">
    <location>
        <begin position="30"/>
        <end position="47"/>
    </location>
</feature>
<keyword evidence="2" id="KW-0812">Transmembrane</keyword>
<dbReference type="Proteomes" id="UP001465755">
    <property type="component" value="Unassembled WGS sequence"/>
</dbReference>
<keyword evidence="2" id="KW-0472">Membrane</keyword>
<evidence type="ECO:0000256" key="2">
    <source>
        <dbReference type="SAM" id="Phobius"/>
    </source>
</evidence>